<evidence type="ECO:0008006" key="4">
    <source>
        <dbReference type="Google" id="ProtNLM"/>
    </source>
</evidence>
<dbReference type="Pfam" id="PF14155">
    <property type="entry name" value="DUF4307"/>
    <property type="match status" value="1"/>
</dbReference>
<dbReference type="AlphaFoldDB" id="A0A2A3YG36"/>
<dbReference type="OrthoDB" id="4793644at2"/>
<keyword evidence="1" id="KW-1133">Transmembrane helix</keyword>
<gene>
    <name evidence="2" type="ORF">CIK66_15960</name>
</gene>
<evidence type="ECO:0000313" key="3">
    <source>
        <dbReference type="Proteomes" id="UP000218598"/>
    </source>
</evidence>
<proteinExistence type="predicted"/>
<dbReference type="RefSeq" id="WP_096197723.1">
    <property type="nucleotide sequence ID" value="NZ_BAAAIQ010000037.1"/>
</dbReference>
<keyword evidence="1" id="KW-0812">Transmembrane</keyword>
<dbReference type="InterPro" id="IPR025443">
    <property type="entry name" value="DUF4307"/>
</dbReference>
<organism evidence="2 3">
    <name type="scientific">Brachybacterium alimentarium</name>
    <dbReference type="NCBI Taxonomy" id="47845"/>
    <lineage>
        <taxon>Bacteria</taxon>
        <taxon>Bacillati</taxon>
        <taxon>Actinomycetota</taxon>
        <taxon>Actinomycetes</taxon>
        <taxon>Micrococcales</taxon>
        <taxon>Dermabacteraceae</taxon>
        <taxon>Brachybacterium</taxon>
    </lineage>
</organism>
<accession>A0A2A3YG36</accession>
<name>A0A2A3YG36_9MICO</name>
<evidence type="ECO:0000313" key="2">
    <source>
        <dbReference type="EMBL" id="PCC38055.1"/>
    </source>
</evidence>
<dbReference type="EMBL" id="NRGR01000027">
    <property type="protein sequence ID" value="PCC38055.1"/>
    <property type="molecule type" value="Genomic_DNA"/>
</dbReference>
<reference evidence="2 3" key="1">
    <citation type="journal article" date="2017" name="Elife">
        <title>Extensive horizontal gene transfer in cheese-associated bacteria.</title>
        <authorList>
            <person name="Bonham K.S."/>
            <person name="Wolfe B.E."/>
            <person name="Dutton R.J."/>
        </authorList>
    </citation>
    <scope>NUCLEOTIDE SEQUENCE [LARGE SCALE GENOMIC DNA]</scope>
    <source>
        <strain evidence="2 3">341_9</strain>
    </source>
</reference>
<keyword evidence="1" id="KW-0472">Membrane</keyword>
<dbReference type="Proteomes" id="UP000218598">
    <property type="component" value="Unassembled WGS sequence"/>
</dbReference>
<evidence type="ECO:0000256" key="1">
    <source>
        <dbReference type="SAM" id="Phobius"/>
    </source>
</evidence>
<protein>
    <recommendedName>
        <fullName evidence="4">DUF4307 domain-containing protein</fullName>
    </recommendedName>
</protein>
<sequence>MNGTQQRSAERYGAPRISKRTARVLIAVAAAVFVAVVALVGYWSVSAPIRAEMVGYDHVADDVIAVDYQLTMKPGTEATCRIQALNSGRAQVGFVETHVPAQSSRHSVQRVEISTQGTAVSAEVLGCDPA</sequence>
<keyword evidence="3" id="KW-1185">Reference proteome</keyword>
<comment type="caution">
    <text evidence="2">The sequence shown here is derived from an EMBL/GenBank/DDBJ whole genome shotgun (WGS) entry which is preliminary data.</text>
</comment>
<feature type="transmembrane region" description="Helical" evidence="1">
    <location>
        <begin position="21"/>
        <end position="43"/>
    </location>
</feature>